<keyword evidence="3" id="KW-0731">Sigma factor</keyword>
<feature type="region of interest" description="Disordered" evidence="6">
    <location>
        <begin position="1"/>
        <end position="20"/>
    </location>
</feature>
<dbReference type="InterPro" id="IPR013325">
    <property type="entry name" value="RNA_pol_sigma_r2"/>
</dbReference>
<dbReference type="InterPro" id="IPR039425">
    <property type="entry name" value="RNA_pol_sigma-70-like"/>
</dbReference>
<evidence type="ECO:0000256" key="1">
    <source>
        <dbReference type="ARBA" id="ARBA00010641"/>
    </source>
</evidence>
<feature type="region of interest" description="Disordered" evidence="6">
    <location>
        <begin position="275"/>
        <end position="301"/>
    </location>
</feature>
<dbReference type="SUPFAM" id="SSF88946">
    <property type="entry name" value="Sigma2 domain of RNA polymerase sigma factors"/>
    <property type="match status" value="1"/>
</dbReference>
<keyword evidence="4" id="KW-0238">DNA-binding</keyword>
<proteinExistence type="inferred from homology"/>
<evidence type="ECO:0000256" key="5">
    <source>
        <dbReference type="ARBA" id="ARBA00023163"/>
    </source>
</evidence>
<dbReference type="PANTHER" id="PTHR43133">
    <property type="entry name" value="RNA POLYMERASE ECF-TYPE SIGMA FACTO"/>
    <property type="match status" value="1"/>
</dbReference>
<sequence length="301" mass="32845">MSRRHAAPADGSPDPQEPSHCDEELIRRLRDGFAKGVFDSAAAAALYRRHRPVALARARQLSADAHQAEDLLSESILRTLHALRSGAGPTTAWRPYLLTVIRHMAAEWSAESRRTLPTTDFSWLEHRAPDLTAGAADPQQHVLDEESRRILVRSVRQLPQQWRTMLWQSTVEGIPHHVLARRFGMTSNGVAALAARARKGLRETYLQAHLALVADAWCIPFQALLGAPTPPVRKYRFISRHLAACSHCARVYDEAPELSAALRALLRPASAPASRVAAPPAPAAGSGTDPVGAQPLLKASA</sequence>
<evidence type="ECO:0000256" key="4">
    <source>
        <dbReference type="ARBA" id="ARBA00023125"/>
    </source>
</evidence>
<dbReference type="InterPro" id="IPR014284">
    <property type="entry name" value="RNA_pol_sigma-70_dom"/>
</dbReference>
<reference evidence="8" key="1">
    <citation type="submission" date="2022-10" db="EMBL/GenBank/DDBJ databases">
        <title>The complete genomes of actinobacterial strains from the NBC collection.</title>
        <authorList>
            <person name="Joergensen T.S."/>
            <person name="Alvarez Arevalo M."/>
            <person name="Sterndorff E.B."/>
            <person name="Faurdal D."/>
            <person name="Vuksanovic O."/>
            <person name="Mourched A.-S."/>
            <person name="Charusanti P."/>
            <person name="Shaw S."/>
            <person name="Blin K."/>
            <person name="Weber T."/>
        </authorList>
    </citation>
    <scope>NUCLEOTIDE SEQUENCE</scope>
    <source>
        <strain evidence="8">NBC_00060</strain>
    </source>
</reference>
<dbReference type="NCBIfam" id="TIGR02937">
    <property type="entry name" value="sigma70-ECF"/>
    <property type="match status" value="1"/>
</dbReference>
<dbReference type="SUPFAM" id="SSF88659">
    <property type="entry name" value="Sigma3 and sigma4 domains of RNA polymerase sigma factors"/>
    <property type="match status" value="1"/>
</dbReference>
<keyword evidence="2" id="KW-0805">Transcription regulation</keyword>
<accession>A0AAU2GQR4</accession>
<dbReference type="EMBL" id="CP108253">
    <property type="protein sequence ID" value="WTU38388.1"/>
    <property type="molecule type" value="Genomic_DNA"/>
</dbReference>
<dbReference type="GO" id="GO:0006352">
    <property type="term" value="P:DNA-templated transcription initiation"/>
    <property type="evidence" value="ECO:0007669"/>
    <property type="project" value="InterPro"/>
</dbReference>
<dbReference type="Gene3D" id="1.10.10.10">
    <property type="entry name" value="Winged helix-like DNA-binding domain superfamily/Winged helix DNA-binding domain"/>
    <property type="match status" value="1"/>
</dbReference>
<organism evidence="8">
    <name type="scientific">Streptomyces sp. NBC_00060</name>
    <dbReference type="NCBI Taxonomy" id="2975636"/>
    <lineage>
        <taxon>Bacteria</taxon>
        <taxon>Bacillati</taxon>
        <taxon>Actinomycetota</taxon>
        <taxon>Actinomycetes</taxon>
        <taxon>Kitasatosporales</taxon>
        <taxon>Streptomycetaceae</taxon>
        <taxon>Streptomyces</taxon>
    </lineage>
</organism>
<dbReference type="Pfam" id="PF04542">
    <property type="entry name" value="Sigma70_r2"/>
    <property type="match status" value="1"/>
</dbReference>
<dbReference type="GO" id="GO:0003677">
    <property type="term" value="F:DNA binding"/>
    <property type="evidence" value="ECO:0007669"/>
    <property type="project" value="UniProtKB-KW"/>
</dbReference>
<feature type="domain" description="RNA polymerase sigma-70 region 2" evidence="7">
    <location>
        <begin position="46"/>
        <end position="107"/>
    </location>
</feature>
<dbReference type="GO" id="GO:0016987">
    <property type="term" value="F:sigma factor activity"/>
    <property type="evidence" value="ECO:0007669"/>
    <property type="project" value="UniProtKB-KW"/>
</dbReference>
<dbReference type="Gene3D" id="1.10.1740.10">
    <property type="match status" value="1"/>
</dbReference>
<comment type="similarity">
    <text evidence="1">Belongs to the sigma-70 factor family. ECF subfamily.</text>
</comment>
<dbReference type="AlphaFoldDB" id="A0AAU2GQR4"/>
<dbReference type="InterPro" id="IPR007627">
    <property type="entry name" value="RNA_pol_sigma70_r2"/>
</dbReference>
<dbReference type="InterPro" id="IPR013324">
    <property type="entry name" value="RNA_pol_sigma_r3/r4-like"/>
</dbReference>
<dbReference type="InterPro" id="IPR036388">
    <property type="entry name" value="WH-like_DNA-bd_sf"/>
</dbReference>
<evidence type="ECO:0000256" key="6">
    <source>
        <dbReference type="SAM" id="MobiDB-lite"/>
    </source>
</evidence>
<evidence type="ECO:0000313" key="8">
    <source>
        <dbReference type="EMBL" id="WTU38388.1"/>
    </source>
</evidence>
<evidence type="ECO:0000259" key="7">
    <source>
        <dbReference type="Pfam" id="PF04542"/>
    </source>
</evidence>
<keyword evidence="5" id="KW-0804">Transcription</keyword>
<evidence type="ECO:0000256" key="2">
    <source>
        <dbReference type="ARBA" id="ARBA00023015"/>
    </source>
</evidence>
<dbReference type="PANTHER" id="PTHR43133:SF8">
    <property type="entry name" value="RNA POLYMERASE SIGMA FACTOR HI_1459-RELATED"/>
    <property type="match status" value="1"/>
</dbReference>
<evidence type="ECO:0000256" key="3">
    <source>
        <dbReference type="ARBA" id="ARBA00023082"/>
    </source>
</evidence>
<protein>
    <submittedName>
        <fullName evidence="8">Sigma-70 family RNA polymerase sigma factor</fullName>
    </submittedName>
</protein>
<name>A0AAU2GQR4_9ACTN</name>
<gene>
    <name evidence="8" type="ORF">OHV25_01850</name>
</gene>